<feature type="domain" description="USP" evidence="9">
    <location>
        <begin position="53"/>
        <end position="406"/>
    </location>
</feature>
<evidence type="ECO:0000256" key="4">
    <source>
        <dbReference type="ARBA" id="ARBA00022786"/>
    </source>
</evidence>
<keyword evidence="7" id="KW-0040">ANK repeat</keyword>
<dbReference type="PROSITE" id="PS50235">
    <property type="entry name" value="USP_3"/>
    <property type="match status" value="1"/>
</dbReference>
<dbReference type="Gene3D" id="3.90.70.10">
    <property type="entry name" value="Cysteine proteinases"/>
    <property type="match status" value="1"/>
</dbReference>
<dbReference type="SUPFAM" id="SSF48403">
    <property type="entry name" value="Ankyrin repeat"/>
    <property type="match status" value="1"/>
</dbReference>
<proteinExistence type="predicted"/>
<evidence type="ECO:0000256" key="7">
    <source>
        <dbReference type="PROSITE-ProRule" id="PRU00023"/>
    </source>
</evidence>
<feature type="repeat" description="ANK" evidence="7">
    <location>
        <begin position="426"/>
        <end position="458"/>
    </location>
</feature>
<dbReference type="InterPro" id="IPR018200">
    <property type="entry name" value="USP_CS"/>
</dbReference>
<reference evidence="10 11" key="1">
    <citation type="submission" date="2024-02" db="EMBL/GenBank/DDBJ databases">
        <authorList>
            <person name="Chen Y."/>
            <person name="Shah S."/>
            <person name="Dougan E. K."/>
            <person name="Thang M."/>
            <person name="Chan C."/>
        </authorList>
    </citation>
    <scope>NUCLEOTIDE SEQUENCE [LARGE SCALE GENOMIC DNA]</scope>
</reference>
<dbReference type="SUPFAM" id="SSF54001">
    <property type="entry name" value="Cysteine proteinases"/>
    <property type="match status" value="1"/>
</dbReference>
<evidence type="ECO:0000256" key="6">
    <source>
        <dbReference type="ARBA" id="ARBA00022807"/>
    </source>
</evidence>
<dbReference type="InterPro" id="IPR001394">
    <property type="entry name" value="Peptidase_C19_UCH"/>
</dbReference>
<protein>
    <recommendedName>
        <fullName evidence="2">ubiquitinyl hydrolase 1</fullName>
        <ecNumber evidence="2">3.4.19.12</ecNumber>
    </recommendedName>
</protein>
<dbReference type="PROSITE" id="PS50297">
    <property type="entry name" value="ANK_REP_REGION"/>
    <property type="match status" value="1"/>
</dbReference>
<comment type="catalytic activity">
    <reaction evidence="1">
        <text>Thiol-dependent hydrolysis of ester, thioester, amide, peptide and isopeptide bonds formed by the C-terminal Gly of ubiquitin (a 76-residue protein attached to proteins as an intracellular targeting signal).</text>
        <dbReference type="EC" id="3.4.19.12"/>
    </reaction>
</comment>
<dbReference type="InterPro" id="IPR028889">
    <property type="entry name" value="USP"/>
</dbReference>
<dbReference type="Gene3D" id="1.25.40.20">
    <property type="entry name" value="Ankyrin repeat-containing domain"/>
    <property type="match status" value="1"/>
</dbReference>
<dbReference type="InterPro" id="IPR036770">
    <property type="entry name" value="Ankyrin_rpt-contain_sf"/>
</dbReference>
<dbReference type="EC" id="3.4.19.12" evidence="2"/>
<keyword evidence="5 10" id="KW-0378">Hydrolase</keyword>
<evidence type="ECO:0000256" key="1">
    <source>
        <dbReference type="ARBA" id="ARBA00000707"/>
    </source>
</evidence>
<evidence type="ECO:0000313" key="10">
    <source>
        <dbReference type="EMBL" id="CAK9095432.1"/>
    </source>
</evidence>
<evidence type="ECO:0000256" key="2">
    <source>
        <dbReference type="ARBA" id="ARBA00012759"/>
    </source>
</evidence>
<dbReference type="Proteomes" id="UP001642464">
    <property type="component" value="Unassembled WGS sequence"/>
</dbReference>
<keyword evidence="4" id="KW-0833">Ubl conjugation pathway</keyword>
<dbReference type="InterPro" id="IPR038765">
    <property type="entry name" value="Papain-like_cys_pep_sf"/>
</dbReference>
<dbReference type="EMBL" id="CAXAMM010040795">
    <property type="protein sequence ID" value="CAK9095432.1"/>
    <property type="molecule type" value="Genomic_DNA"/>
</dbReference>
<keyword evidence="6" id="KW-0788">Thiol protease</keyword>
<dbReference type="PANTHER" id="PTHR43982">
    <property type="entry name" value="UBIQUITIN CARBOXYL-TERMINAL HYDROLASE"/>
    <property type="match status" value="1"/>
</dbReference>
<organism evidence="10 11">
    <name type="scientific">Durusdinium trenchii</name>
    <dbReference type="NCBI Taxonomy" id="1381693"/>
    <lineage>
        <taxon>Eukaryota</taxon>
        <taxon>Sar</taxon>
        <taxon>Alveolata</taxon>
        <taxon>Dinophyceae</taxon>
        <taxon>Suessiales</taxon>
        <taxon>Symbiodiniaceae</taxon>
        <taxon>Durusdinium</taxon>
    </lineage>
</organism>
<keyword evidence="3 10" id="KW-0645">Protease</keyword>
<dbReference type="PROSITE" id="PS50088">
    <property type="entry name" value="ANK_REPEAT"/>
    <property type="match status" value="1"/>
</dbReference>
<comment type="caution">
    <text evidence="10">The sequence shown here is derived from an EMBL/GenBank/DDBJ whole genome shotgun (WGS) entry which is preliminary data.</text>
</comment>
<gene>
    <name evidence="10" type="ORF">SCF082_LOCUS44821</name>
</gene>
<dbReference type="Pfam" id="PF00023">
    <property type="entry name" value="Ank"/>
    <property type="match status" value="1"/>
</dbReference>
<evidence type="ECO:0000259" key="9">
    <source>
        <dbReference type="PROSITE" id="PS50235"/>
    </source>
</evidence>
<feature type="region of interest" description="Disordered" evidence="8">
    <location>
        <begin position="1"/>
        <end position="21"/>
    </location>
</feature>
<dbReference type="Pfam" id="PF00443">
    <property type="entry name" value="UCH"/>
    <property type="match status" value="1"/>
</dbReference>
<evidence type="ECO:0000313" key="11">
    <source>
        <dbReference type="Proteomes" id="UP001642464"/>
    </source>
</evidence>
<dbReference type="GO" id="GO:0006508">
    <property type="term" value="P:proteolysis"/>
    <property type="evidence" value="ECO:0007669"/>
    <property type="project" value="UniProtKB-KW"/>
</dbReference>
<accession>A0ABP0R4D0</accession>
<name>A0ABP0R4D0_9DINO</name>
<sequence>VAKLKPGSKIQLMGTPEGKELKAPEEKTVFEEDLSPEEKAKILKEKKVEIPPAGIKNLGNTCYMNATLQCLHHLPDLRTSIHAYQPPAAEGRDIDAVLTAQLRSVNTQLTSTTDSIVPMQFVMALRQRFPRFAEMQNGAYMQQDADECLRGLLTSLATTLPGSSESSNRVDELFGYRLKSSLKCLECDEEPPQESEELTRVLMCHLGTQTEPVSHITQGVQLSLKEHIEKNSPVLGRNAQYEKTSTLESLPPYLIVQFARFGYKGANEWAGTSAAKVKLTRKCAFTHTFDILECASDDLKKKLSGLSIHDLSRRAGRASRFLRVSRARVPCAWNAMGRSEQLVLPSPATVSASPADFDPICCGTGSRSTNKSTGSKMAFGMEVPSVHNPVMERVRERMYLKGFLRKHRFKDARTARSGGGCFFPRESLYPIHLAAQLGDLNLVVLLLASGADPDVETSKGRTAVMLAEEADLYGSHEQALYHGRNGCATAEQLEMWSIRWT</sequence>
<dbReference type="GO" id="GO:0008233">
    <property type="term" value="F:peptidase activity"/>
    <property type="evidence" value="ECO:0007669"/>
    <property type="project" value="UniProtKB-KW"/>
</dbReference>
<dbReference type="PANTHER" id="PTHR43982:SF1">
    <property type="entry name" value="UBIQUITIN CARBOXYL-TERMINAL HYDROLASE 14"/>
    <property type="match status" value="1"/>
</dbReference>
<keyword evidence="11" id="KW-1185">Reference proteome</keyword>
<evidence type="ECO:0000256" key="5">
    <source>
        <dbReference type="ARBA" id="ARBA00022801"/>
    </source>
</evidence>
<evidence type="ECO:0000256" key="3">
    <source>
        <dbReference type="ARBA" id="ARBA00022670"/>
    </source>
</evidence>
<dbReference type="PROSITE" id="PS00972">
    <property type="entry name" value="USP_1"/>
    <property type="match status" value="1"/>
</dbReference>
<feature type="non-terminal residue" evidence="10">
    <location>
        <position position="1"/>
    </location>
</feature>
<dbReference type="InterPro" id="IPR002110">
    <property type="entry name" value="Ankyrin_rpt"/>
</dbReference>
<evidence type="ECO:0000256" key="8">
    <source>
        <dbReference type="SAM" id="MobiDB-lite"/>
    </source>
</evidence>
<dbReference type="InterPro" id="IPR044635">
    <property type="entry name" value="UBP14-like"/>
</dbReference>